<proteinExistence type="predicted"/>
<evidence type="ECO:0000313" key="1">
    <source>
        <dbReference type="EMBL" id="KAF9624770.1"/>
    </source>
</evidence>
<dbReference type="EMBL" id="JADFTS010000001">
    <property type="protein sequence ID" value="KAF9624770.1"/>
    <property type="molecule type" value="Genomic_DNA"/>
</dbReference>
<protein>
    <submittedName>
        <fullName evidence="1">Uncharacterized protein</fullName>
    </submittedName>
</protein>
<dbReference type="GO" id="GO:0060628">
    <property type="term" value="P:regulation of ER to Golgi vesicle-mediated transport"/>
    <property type="evidence" value="ECO:0007669"/>
    <property type="project" value="TreeGrafter"/>
</dbReference>
<dbReference type="PANTHER" id="PTHR13520:SF0">
    <property type="entry name" value="RAD50-INTERACTING PROTEIN 1"/>
    <property type="match status" value="1"/>
</dbReference>
<comment type="caution">
    <text evidence="1">The sequence shown here is derived from an EMBL/GenBank/DDBJ whole genome shotgun (WGS) entry which is preliminary data.</text>
</comment>
<dbReference type="Proteomes" id="UP000631114">
    <property type="component" value="Unassembled WGS sequence"/>
</dbReference>
<reference evidence="1 2" key="1">
    <citation type="submission" date="2020-10" db="EMBL/GenBank/DDBJ databases">
        <title>The Coptis chinensis genome and diversification of protoberbering-type alkaloids.</title>
        <authorList>
            <person name="Wang B."/>
            <person name="Shu S."/>
            <person name="Song C."/>
            <person name="Liu Y."/>
        </authorList>
    </citation>
    <scope>NUCLEOTIDE SEQUENCE [LARGE SCALE GENOMIC DNA]</scope>
    <source>
        <strain evidence="1">HL-2020</strain>
        <tissue evidence="1">Leaf</tissue>
    </source>
</reference>
<evidence type="ECO:0000313" key="2">
    <source>
        <dbReference type="Proteomes" id="UP000631114"/>
    </source>
</evidence>
<organism evidence="1 2">
    <name type="scientific">Coptis chinensis</name>
    <dbReference type="NCBI Taxonomy" id="261450"/>
    <lineage>
        <taxon>Eukaryota</taxon>
        <taxon>Viridiplantae</taxon>
        <taxon>Streptophyta</taxon>
        <taxon>Embryophyta</taxon>
        <taxon>Tracheophyta</taxon>
        <taxon>Spermatophyta</taxon>
        <taxon>Magnoliopsida</taxon>
        <taxon>Ranunculales</taxon>
        <taxon>Ranunculaceae</taxon>
        <taxon>Coptidoideae</taxon>
        <taxon>Coptis</taxon>
    </lineage>
</organism>
<dbReference type="AlphaFoldDB" id="A0A835ITD9"/>
<gene>
    <name evidence="1" type="ORF">IFM89_013851</name>
</gene>
<dbReference type="InterPro" id="IPR007528">
    <property type="entry name" value="RINT1_Tip20"/>
</dbReference>
<keyword evidence="2" id="KW-1185">Reference proteome</keyword>
<dbReference type="GO" id="GO:0006890">
    <property type="term" value="P:retrograde vesicle-mediated transport, Golgi to endoplasmic reticulum"/>
    <property type="evidence" value="ECO:0007669"/>
    <property type="project" value="InterPro"/>
</dbReference>
<dbReference type="GO" id="GO:0006888">
    <property type="term" value="P:endoplasmic reticulum to Golgi vesicle-mediated transport"/>
    <property type="evidence" value="ECO:0007669"/>
    <property type="project" value="InterPro"/>
</dbReference>
<dbReference type="PROSITE" id="PS51386">
    <property type="entry name" value="RINT1_TIP20"/>
    <property type="match status" value="1"/>
</dbReference>
<accession>A0A835ITD9</accession>
<name>A0A835ITD9_9MAGN</name>
<dbReference type="GO" id="GO:0070939">
    <property type="term" value="C:Dsl1/NZR complex"/>
    <property type="evidence" value="ECO:0007669"/>
    <property type="project" value="InterPro"/>
</dbReference>
<sequence>MESLLVLPKPITDGNEKVGLRKCKRSLGEELSILAKDLRRIGMVRSYVETTLSLEVLVGDLEDAVLCVTNQKALNGTDYRWKNEKMILACRAMNDIEDVLTSVLKNTSKWCMLLKSVDGRVDKPLAVLRLQALADHRIILNSIGWPPPLLTSELEGENGSELPNPLVLMQGGTKERYSQSFLALCSLQHLHNREKRKNFDVLGHKRDHRYGLWTIDELVSPIALRTEHHFSKWHDQPKFIFALGYKVTRDLVVGIDDILQPLIDKARMHKLADLGTAHVAGESIGFSREISLLSIFCDQPDWLRIWAKIELKDALKKLSSELENPKAWMISNKVKSYTELEPESFILTSGEDHNAPPIAEAVVKITQVMIERCQTLPSFLLRIQFIRSSSVKIPVAFL</sequence>
<dbReference type="PANTHER" id="PTHR13520">
    <property type="entry name" value="RAD50-INTERACTING PROTEIN 1 RINT-1"/>
    <property type="match status" value="1"/>
</dbReference>
<dbReference type="OrthoDB" id="2189254at2759"/>